<feature type="non-terminal residue" evidence="2">
    <location>
        <position position="1"/>
    </location>
</feature>
<feature type="domain" description="Elongation factor EFG" evidence="1">
    <location>
        <begin position="267"/>
        <end position="354"/>
    </location>
</feature>
<protein>
    <recommendedName>
        <fullName evidence="1">Elongation factor EFG domain-containing protein</fullName>
    </recommendedName>
</protein>
<dbReference type="PANTHER" id="PTHR42908:SF8">
    <property type="entry name" value="TR-TYPE G DOMAIN-CONTAINING PROTEIN"/>
    <property type="match status" value="1"/>
</dbReference>
<dbReference type="InterPro" id="IPR035647">
    <property type="entry name" value="EFG_III/V"/>
</dbReference>
<dbReference type="SMART" id="SM00838">
    <property type="entry name" value="EFG_C"/>
    <property type="match status" value="1"/>
</dbReference>
<dbReference type="Gene3D" id="3.30.70.870">
    <property type="entry name" value="Elongation Factor G (Translational Gtpase), domain 3"/>
    <property type="match status" value="1"/>
</dbReference>
<dbReference type="CDD" id="cd16263">
    <property type="entry name" value="BipA_III"/>
    <property type="match status" value="1"/>
</dbReference>
<name>X1BB99_9ZZZZ</name>
<dbReference type="Pfam" id="PF03144">
    <property type="entry name" value="GTP_EFTU_D2"/>
    <property type="match status" value="1"/>
</dbReference>
<organism evidence="2">
    <name type="scientific">marine sediment metagenome</name>
    <dbReference type="NCBI Taxonomy" id="412755"/>
    <lineage>
        <taxon>unclassified sequences</taxon>
        <taxon>metagenomes</taxon>
        <taxon>ecological metagenomes</taxon>
    </lineage>
</organism>
<dbReference type="PANTHER" id="PTHR42908">
    <property type="entry name" value="TRANSLATION ELONGATION FACTOR-RELATED"/>
    <property type="match status" value="1"/>
</dbReference>
<dbReference type="CDD" id="cd03691">
    <property type="entry name" value="BipA_TypA_II"/>
    <property type="match status" value="1"/>
</dbReference>
<dbReference type="EMBL" id="BART01002869">
    <property type="protein sequence ID" value="GAG69261.1"/>
    <property type="molecule type" value="Genomic_DNA"/>
</dbReference>
<dbReference type="SUPFAM" id="SSF54980">
    <property type="entry name" value="EF-G C-terminal domain-like"/>
    <property type="match status" value="2"/>
</dbReference>
<dbReference type="InterPro" id="IPR004161">
    <property type="entry name" value="EFTu-like_2"/>
</dbReference>
<dbReference type="Gene3D" id="3.30.70.240">
    <property type="match status" value="1"/>
</dbReference>
<dbReference type="GO" id="GO:0005829">
    <property type="term" value="C:cytosol"/>
    <property type="evidence" value="ECO:0007669"/>
    <property type="project" value="TreeGrafter"/>
</dbReference>
<proteinExistence type="predicted"/>
<feature type="non-terminal residue" evidence="2">
    <location>
        <position position="424"/>
    </location>
</feature>
<reference evidence="2" key="1">
    <citation type="journal article" date="2014" name="Front. Microbiol.">
        <title>High frequency of phylogenetically diverse reductive dehalogenase-homologous genes in deep subseafloor sedimentary metagenomes.</title>
        <authorList>
            <person name="Kawai M."/>
            <person name="Futagami T."/>
            <person name="Toyoda A."/>
            <person name="Takaki Y."/>
            <person name="Nishi S."/>
            <person name="Hori S."/>
            <person name="Arai W."/>
            <person name="Tsubouchi T."/>
            <person name="Morono Y."/>
            <person name="Uchiyama I."/>
            <person name="Ito T."/>
            <person name="Fujiyama A."/>
            <person name="Inagaki F."/>
            <person name="Takami H."/>
        </authorList>
    </citation>
    <scope>NUCLEOTIDE SEQUENCE</scope>
    <source>
        <strain evidence="2">Expedition CK06-06</strain>
    </source>
</reference>
<dbReference type="SUPFAM" id="SSF50447">
    <property type="entry name" value="Translation proteins"/>
    <property type="match status" value="1"/>
</dbReference>
<dbReference type="CDD" id="cd03710">
    <property type="entry name" value="BipA_TypA_C"/>
    <property type="match status" value="1"/>
</dbReference>
<evidence type="ECO:0000259" key="1">
    <source>
        <dbReference type="SMART" id="SM00838"/>
    </source>
</evidence>
<dbReference type="InterPro" id="IPR047042">
    <property type="entry name" value="BipA_II"/>
</dbReference>
<gene>
    <name evidence="2" type="ORF">S01H4_08382</name>
</gene>
<dbReference type="GO" id="GO:0003924">
    <property type="term" value="F:GTPase activity"/>
    <property type="evidence" value="ECO:0007669"/>
    <property type="project" value="TreeGrafter"/>
</dbReference>
<sequence length="424" mass="46863">SQTDRENTRIGEVLNLTQDLFLEMATSADQLDFPVLYASGKEGTVATEPSIKGKDVSSLFECILEKVPPPQIESGPFQMLVSNLDYDSHKGQIAIGRIWRGKVAIHDPVVCISAAGNRRYYEISEVFIHFGLERVKVAGAEAGDIIAVTGIERVTIGDTIASPDRPEALPRIDVGEPTVEITFSVNASPLAGREGRFTTTRQIRERLYKELETNLSLRVQDTDSSDTFLVKGRGELHLAILIETMRREDYEFEFSKPEAITRIVEGKLMEPVETLRISTKAGYIGVLTEMLSNRQARLMDMRSDGNNVHFEYHIPTKGLIGFRSAFLTATRGEGIMNTSFLGYEPWQGEVTSTRTGVLVASEPGEAITYGLNNAQGRGITFIEPGTLVYEGMIVGMNTRPQDIAVNVCKEKKKTNVRSSTSDFA</sequence>
<comment type="caution">
    <text evidence="2">The sequence shown here is derived from an EMBL/GenBank/DDBJ whole genome shotgun (WGS) entry which is preliminary data.</text>
</comment>
<dbReference type="Pfam" id="PF00679">
    <property type="entry name" value="EFG_C"/>
    <property type="match status" value="1"/>
</dbReference>
<dbReference type="AlphaFoldDB" id="X1BB99"/>
<dbReference type="InterPro" id="IPR048876">
    <property type="entry name" value="BipA_C"/>
</dbReference>
<dbReference type="Pfam" id="PF21018">
    <property type="entry name" value="BipA_C"/>
    <property type="match status" value="1"/>
</dbReference>
<dbReference type="FunFam" id="3.30.70.240:FF:000002">
    <property type="entry name" value="GTP-binding protein TypA"/>
    <property type="match status" value="1"/>
</dbReference>
<dbReference type="InterPro" id="IPR035651">
    <property type="entry name" value="BipA_V"/>
</dbReference>
<dbReference type="GO" id="GO:1990904">
    <property type="term" value="C:ribonucleoprotein complex"/>
    <property type="evidence" value="ECO:0007669"/>
    <property type="project" value="TreeGrafter"/>
</dbReference>
<dbReference type="Gene3D" id="2.40.50.250">
    <property type="entry name" value="bipa protein"/>
    <property type="match status" value="1"/>
</dbReference>
<dbReference type="InterPro" id="IPR000640">
    <property type="entry name" value="EFG_V-like"/>
</dbReference>
<dbReference type="InterPro" id="IPR042116">
    <property type="entry name" value="TypA/BipA_C"/>
</dbReference>
<dbReference type="GO" id="GO:0005525">
    <property type="term" value="F:GTP binding"/>
    <property type="evidence" value="ECO:0007669"/>
    <property type="project" value="InterPro"/>
</dbReference>
<dbReference type="FunFam" id="3.30.70.870:FF:000003">
    <property type="entry name" value="GTP-binding protein TypA"/>
    <property type="match status" value="1"/>
</dbReference>
<evidence type="ECO:0000313" key="2">
    <source>
        <dbReference type="EMBL" id="GAG69261.1"/>
    </source>
</evidence>
<accession>X1BB99</accession>
<dbReference type="Gene3D" id="2.40.30.10">
    <property type="entry name" value="Translation factors"/>
    <property type="match status" value="1"/>
</dbReference>
<dbReference type="InterPro" id="IPR009000">
    <property type="entry name" value="Transl_B-barrel_sf"/>
</dbReference>
<dbReference type="InterPro" id="IPR047043">
    <property type="entry name" value="BipA_III"/>
</dbReference>